<evidence type="ECO:0000313" key="3">
    <source>
        <dbReference type="Proteomes" id="UP000515153"/>
    </source>
</evidence>
<dbReference type="Pfam" id="PF11443">
    <property type="entry name" value="DUF2828"/>
    <property type="match status" value="1"/>
</dbReference>
<feature type="domain" description="DUF2828" evidence="1">
    <location>
        <begin position="117"/>
        <end position="529"/>
    </location>
</feature>
<proteinExistence type="predicted"/>
<name>A0A6P8B5Z4_PYRGI</name>
<sequence length="798" mass="89241">MATSQNEQWFLKSKKPVSLPKHQALDLSDKDFDVFVKSTVVIGETSNNGAVDVESCANKDDVMTQTTEASVSDILTPPSTTEDVREVLSGIDLNIHHDGKDQAEDGPVVDMENKMFTENSDVAYRSTKNALVDLFAELEDVVSGPRLIELLNLAWDCDPDATLKIIFNARSIHLGKSSRHTFYRCAGWLFQKHPATLITNLRWLSRPVIQKKVEEKEGEDSDKAVFVEVAEVDENDPAHYDVRNGVSHGYWKDLVNILALAVNGKLDPLADPKDVLNVHQGKDDWISRLTQKEAKEKRRATSDSRHKMAVEKFENDPNYRALHLTVARLFAEQLKIDLGRLRDDKPQAKRNISLCAKWAPTAAQFHDKHTYITSTIAETLDHSSAADQATKDRERFIRHVRECYRKDVSALRKELEVVERDMSANTFENIHYSRVPSIAMKNYTPIFVKKDEKRFDEYITKVAEGSANISGAVLSPSVLVKSVQRGFSLTAGRGGKNDLVEEKIAEMQVKVADGQWKTLVQRIRDSGTLENSIAVCDVSGSMSHPTFKDKTCPMDSAIGLSLLVAEVCKPPFGGTFITFSTDPSIQSVDLKASLSQKVAAMKRADWGMSTDFAAVFEKLVLPMALKHRIKPEDMVKRVFVFSDMHFDQAEWTKCEYNDDGTLKEDDTKATAWSTSYERIQNAYRAAGYEMPELVFWNLAGGRAGLTGHGDPTAPKPVTAAMEGTALVSGYSQGMLKVFLDGGGFEDPEDEDEDLMEVVKGEDGEEVDVQENKRRRKDPFDTVRKAISHQAYSMLKVVD</sequence>
<evidence type="ECO:0008006" key="5">
    <source>
        <dbReference type="Google" id="ProtNLM"/>
    </source>
</evidence>
<reference evidence="4" key="3">
    <citation type="submission" date="2025-08" db="UniProtKB">
        <authorList>
            <consortium name="RefSeq"/>
        </authorList>
    </citation>
    <scope>IDENTIFICATION</scope>
    <source>
        <strain evidence="4">NI907</strain>
    </source>
</reference>
<dbReference type="InterPro" id="IPR056690">
    <property type="entry name" value="DUF7788"/>
</dbReference>
<reference evidence="4" key="2">
    <citation type="submission" date="2019-10" db="EMBL/GenBank/DDBJ databases">
        <authorList>
            <consortium name="NCBI Genome Project"/>
        </authorList>
    </citation>
    <scope>NUCLEOTIDE SEQUENCE</scope>
    <source>
        <strain evidence="4">NI907</strain>
    </source>
</reference>
<dbReference type="AlphaFoldDB" id="A0A6P8B5Z4"/>
<accession>A0A6P8B5Z4</accession>
<dbReference type="GeneID" id="41960815"/>
<reference evidence="3 4" key="1">
    <citation type="journal article" date="2019" name="Mol. Biol. Evol.">
        <title>Blast fungal genomes show frequent chromosomal changes, gene gains and losses, and effector gene turnover.</title>
        <authorList>
            <person name="Gomez Luciano L.B."/>
            <person name="Jason Tsai I."/>
            <person name="Chuma I."/>
            <person name="Tosa Y."/>
            <person name="Chen Y.H."/>
            <person name="Li J.Y."/>
            <person name="Li M.Y."/>
            <person name="Jade Lu M.Y."/>
            <person name="Nakayashiki H."/>
            <person name="Li W.H."/>
        </authorList>
    </citation>
    <scope>NUCLEOTIDE SEQUENCE [LARGE SCALE GENOMIC DNA]</scope>
    <source>
        <strain evidence="3 4">NI907</strain>
    </source>
</reference>
<keyword evidence="3" id="KW-1185">Reference proteome</keyword>
<dbReference type="Pfam" id="PF25043">
    <property type="entry name" value="DUF7788"/>
    <property type="match status" value="1"/>
</dbReference>
<evidence type="ECO:0000259" key="1">
    <source>
        <dbReference type="Pfam" id="PF11443"/>
    </source>
</evidence>
<organism evidence="3 4">
    <name type="scientific">Pyricularia grisea</name>
    <name type="common">Crabgrass-specific blast fungus</name>
    <name type="synonym">Magnaporthe grisea</name>
    <dbReference type="NCBI Taxonomy" id="148305"/>
    <lineage>
        <taxon>Eukaryota</taxon>
        <taxon>Fungi</taxon>
        <taxon>Dikarya</taxon>
        <taxon>Ascomycota</taxon>
        <taxon>Pezizomycotina</taxon>
        <taxon>Sordariomycetes</taxon>
        <taxon>Sordariomycetidae</taxon>
        <taxon>Magnaporthales</taxon>
        <taxon>Pyriculariaceae</taxon>
        <taxon>Pyricularia</taxon>
    </lineage>
</organism>
<evidence type="ECO:0000313" key="4">
    <source>
        <dbReference type="RefSeq" id="XP_030982617.1"/>
    </source>
</evidence>
<dbReference type="RefSeq" id="XP_030982617.1">
    <property type="nucleotide sequence ID" value="XM_031125906.1"/>
</dbReference>
<dbReference type="PIRSF" id="PIRSF015417">
    <property type="entry name" value="T31B5_30_vWA"/>
    <property type="match status" value="1"/>
</dbReference>
<dbReference type="Gene3D" id="3.40.50.410">
    <property type="entry name" value="von Willebrand factor, type A domain"/>
    <property type="match status" value="1"/>
</dbReference>
<dbReference type="InterPro" id="IPR036465">
    <property type="entry name" value="vWFA_dom_sf"/>
</dbReference>
<feature type="domain" description="DUF7788" evidence="2">
    <location>
        <begin position="531"/>
        <end position="786"/>
    </location>
</feature>
<dbReference type="PANTHER" id="PTHR31373">
    <property type="entry name" value="OS06G0652100 PROTEIN"/>
    <property type="match status" value="1"/>
</dbReference>
<dbReference type="InterPro" id="IPR058580">
    <property type="entry name" value="DUF2828"/>
</dbReference>
<dbReference type="PANTHER" id="PTHR31373:SF27">
    <property type="entry name" value="TROVE DOMAIN-CONTAINING PROTEIN"/>
    <property type="match status" value="1"/>
</dbReference>
<dbReference type="KEGG" id="pgri:PgNI_05876"/>
<evidence type="ECO:0000259" key="2">
    <source>
        <dbReference type="Pfam" id="PF25043"/>
    </source>
</evidence>
<protein>
    <recommendedName>
        <fullName evidence="5">DUF2828 domain-containing protein</fullName>
    </recommendedName>
</protein>
<gene>
    <name evidence="4" type="ORF">PgNI_05876</name>
</gene>
<dbReference type="Proteomes" id="UP000515153">
    <property type="component" value="Chromosome I"/>
</dbReference>
<dbReference type="InterPro" id="IPR011205">
    <property type="entry name" value="UCP015417_vWA"/>
</dbReference>